<comment type="caution">
    <text evidence="3">The sequence shown here is derived from an EMBL/GenBank/DDBJ whole genome shotgun (WGS) entry which is preliminary data.</text>
</comment>
<dbReference type="Gene3D" id="3.40.50.720">
    <property type="entry name" value="NAD(P)-binding Rossmann-like Domain"/>
    <property type="match status" value="1"/>
</dbReference>
<dbReference type="Pfam" id="PF13561">
    <property type="entry name" value="adh_short_C2"/>
    <property type="match status" value="1"/>
</dbReference>
<dbReference type="PANTHER" id="PTHR24321:SF8">
    <property type="entry name" value="ESTRADIOL 17-BETA-DEHYDROGENASE 8-RELATED"/>
    <property type="match status" value="1"/>
</dbReference>
<keyword evidence="2" id="KW-0560">Oxidoreductase</keyword>
<dbReference type="EMBL" id="WBKB01000001">
    <property type="protein sequence ID" value="KAB1645145.1"/>
    <property type="molecule type" value="Genomic_DNA"/>
</dbReference>
<evidence type="ECO:0000313" key="4">
    <source>
        <dbReference type="Proteomes" id="UP000433493"/>
    </source>
</evidence>
<dbReference type="PANTHER" id="PTHR24321">
    <property type="entry name" value="DEHYDROGENASES, SHORT CHAIN"/>
    <property type="match status" value="1"/>
</dbReference>
<dbReference type="InterPro" id="IPR002347">
    <property type="entry name" value="SDR_fam"/>
</dbReference>
<dbReference type="GO" id="GO:0016491">
    <property type="term" value="F:oxidoreductase activity"/>
    <property type="evidence" value="ECO:0007669"/>
    <property type="project" value="UniProtKB-KW"/>
</dbReference>
<keyword evidence="4" id="KW-1185">Reference proteome</keyword>
<reference evidence="3 4" key="1">
    <citation type="submission" date="2019-09" db="EMBL/GenBank/DDBJ databases">
        <title>Phylogeny of genus Pseudoclavibacter and closely related genus.</title>
        <authorList>
            <person name="Li Y."/>
        </authorList>
    </citation>
    <scope>NUCLEOTIDE SEQUENCE [LARGE SCALE GENOMIC DNA]</scope>
    <source>
        <strain evidence="3 4">KCTC 13959</strain>
    </source>
</reference>
<dbReference type="CDD" id="cd05233">
    <property type="entry name" value="SDR_c"/>
    <property type="match status" value="1"/>
</dbReference>
<gene>
    <name evidence="3" type="ORF">F8O05_02505</name>
</gene>
<dbReference type="SUPFAM" id="SSF51735">
    <property type="entry name" value="NAD(P)-binding Rossmann-fold domains"/>
    <property type="match status" value="1"/>
</dbReference>
<dbReference type="OrthoDB" id="286404at2"/>
<evidence type="ECO:0000313" key="3">
    <source>
        <dbReference type="EMBL" id="KAB1645145.1"/>
    </source>
</evidence>
<evidence type="ECO:0000256" key="1">
    <source>
        <dbReference type="ARBA" id="ARBA00006484"/>
    </source>
</evidence>
<accession>A0A7J5BFW4</accession>
<sequence length="256" mass="26773">MTVSIAGKVGIITGAGSGLGRDIALLLAADGARVIVADRDIDGAEETVRQIHDAAGDAVAVELDVTDVESVAEAFEEVDTQGKLYWAVNCAGIHPDDSDIADLDLAAFDRIMSVNTRGVVLSLREEMRRMREHGSGGAIVNIGSTRSIRAMPGSVAYVASKHAVIGVTETAALEGGPIGVRVNCVCPGVMNTPMVAARRAESDESEASYVDRVGGIIPRIAEAKEVAEGVRWLLSDASSYVTGHTLMADGGYKIRP</sequence>
<dbReference type="Proteomes" id="UP000433493">
    <property type="component" value="Unassembled WGS sequence"/>
</dbReference>
<protein>
    <submittedName>
        <fullName evidence="3">SDR family oxidoreductase</fullName>
    </submittedName>
</protein>
<dbReference type="PRINTS" id="PR00080">
    <property type="entry name" value="SDRFAMILY"/>
</dbReference>
<dbReference type="InterPro" id="IPR020904">
    <property type="entry name" value="Sc_DH/Rdtase_CS"/>
</dbReference>
<dbReference type="AlphaFoldDB" id="A0A7J5BFW4"/>
<organism evidence="3 4">
    <name type="scientific">Gulosibacter chungangensis</name>
    <dbReference type="NCBI Taxonomy" id="979746"/>
    <lineage>
        <taxon>Bacteria</taxon>
        <taxon>Bacillati</taxon>
        <taxon>Actinomycetota</taxon>
        <taxon>Actinomycetes</taxon>
        <taxon>Micrococcales</taxon>
        <taxon>Microbacteriaceae</taxon>
        <taxon>Gulosibacter</taxon>
    </lineage>
</organism>
<name>A0A7J5BFW4_9MICO</name>
<dbReference type="FunFam" id="3.40.50.720:FF:000084">
    <property type="entry name" value="Short-chain dehydrogenase reductase"/>
    <property type="match status" value="1"/>
</dbReference>
<dbReference type="PRINTS" id="PR00081">
    <property type="entry name" value="GDHRDH"/>
</dbReference>
<evidence type="ECO:0000256" key="2">
    <source>
        <dbReference type="ARBA" id="ARBA00023002"/>
    </source>
</evidence>
<comment type="similarity">
    <text evidence="1">Belongs to the short-chain dehydrogenases/reductases (SDR) family.</text>
</comment>
<dbReference type="PROSITE" id="PS00061">
    <property type="entry name" value="ADH_SHORT"/>
    <property type="match status" value="1"/>
</dbReference>
<proteinExistence type="inferred from homology"/>
<dbReference type="InterPro" id="IPR036291">
    <property type="entry name" value="NAD(P)-bd_dom_sf"/>
</dbReference>